<sequence length="302" mass="35382">MSYKKLLFLIVLVLALNTKNVDSIIIITPILNFVDKIFGFTRIYSGIRNIFRAKKNDPSNNSPNLKSSNNLDKNIKTSGQNERKLSDESGKGGKDSKDGKDGKDGKDETPKPIVIGPDHELYKEMLSRYITTQEEIDNKIIKRQEEKKKQEEIDKIWYNRVKNFFFKKKELKIPKTLMEYISDKNKRIADLEVESDAYKAQAIKYKVFFFGSTVLLIILSSIPFLLYSFVNYVNDGDLTSRFNKIWDPNYSIMKEKEKYYNSFEYRVLKRFKNYRSSTYLKMLDLNVSLSEIDGIMYLQLSF</sequence>
<evidence type="ECO:0000313" key="5">
    <source>
        <dbReference type="EMBL" id="EUD70943.1"/>
    </source>
</evidence>
<feature type="signal peptide" evidence="3">
    <location>
        <begin position="1"/>
        <end position="23"/>
    </location>
</feature>
<evidence type="ECO:0000313" key="7">
    <source>
        <dbReference type="Proteomes" id="UP000515268"/>
    </source>
</evidence>
<evidence type="ECO:0008006" key="8">
    <source>
        <dbReference type="Google" id="ProtNLM"/>
    </source>
</evidence>
<feature type="transmembrane region" description="Helical" evidence="2">
    <location>
        <begin position="207"/>
        <end position="230"/>
    </location>
</feature>
<keyword evidence="2" id="KW-1133">Transmembrane helix</keyword>
<dbReference type="VEuPathDB" id="PlasmoDB:PVPCR_0602770"/>
<evidence type="ECO:0000256" key="2">
    <source>
        <dbReference type="SAM" id="Phobius"/>
    </source>
</evidence>
<accession>W7AI55</accession>
<dbReference type="EMBL" id="KI965402">
    <property type="protein sequence ID" value="EUD70943.1"/>
    <property type="molecule type" value="Genomic_DNA"/>
</dbReference>
<reference evidence="5 6" key="1">
    <citation type="submission" date="2013-02" db="EMBL/GenBank/DDBJ databases">
        <title>The Genome Sequence of Plasmodium vinckei petteri CR.</title>
        <authorList>
            <consortium name="The Broad Institute Genome Sequencing Platform"/>
            <consortium name="The Broad Institute Genome Sequencing Center for Infectious Disease"/>
            <person name="Neafsey D."/>
            <person name="Cheeseman I."/>
            <person name="Volkman S."/>
            <person name="Adams J."/>
            <person name="Walker B."/>
            <person name="Young S.K."/>
            <person name="Zeng Q."/>
            <person name="Gargeya S."/>
            <person name="Fitzgerald M."/>
            <person name="Haas B."/>
            <person name="Abouelleil A."/>
            <person name="Alvarado L."/>
            <person name="Arachchi H.M."/>
            <person name="Berlin A.M."/>
            <person name="Chapman S.B."/>
            <person name="Dewar J."/>
            <person name="Goldberg J."/>
            <person name="Griggs A."/>
            <person name="Gujja S."/>
            <person name="Hansen M."/>
            <person name="Howarth C."/>
            <person name="Imamovic A."/>
            <person name="Larimer J."/>
            <person name="McCowan C."/>
            <person name="Murphy C."/>
            <person name="Neiman D."/>
            <person name="Pearson M."/>
            <person name="Priest M."/>
            <person name="Roberts A."/>
            <person name="Saif S."/>
            <person name="Shea T."/>
            <person name="Sisk P."/>
            <person name="Sykes S."/>
            <person name="Wortman J."/>
            <person name="Nusbaum C."/>
            <person name="Birren B."/>
        </authorList>
    </citation>
    <scope>NUCLEOTIDE SEQUENCE [LARGE SCALE GENOMIC DNA]</scope>
    <source>
        <strain evidence="5 6">CR</strain>
    </source>
</reference>
<feature type="compositionally biased region" description="Low complexity" evidence="1">
    <location>
        <begin position="58"/>
        <end position="72"/>
    </location>
</feature>
<keyword evidence="7" id="KW-1185">Reference proteome</keyword>
<feature type="region of interest" description="Disordered" evidence="1">
    <location>
        <begin position="55"/>
        <end position="115"/>
    </location>
</feature>
<evidence type="ECO:0000313" key="4">
    <source>
        <dbReference type="EMBL" id="CAD2100583.1"/>
    </source>
</evidence>
<reference evidence="4 7" key="2">
    <citation type="submission" date="2020-08" db="EMBL/GenBank/DDBJ databases">
        <authorList>
            <person name="Ramaprasad A."/>
        </authorList>
    </citation>
    <scope>NUCLEOTIDE SEQUENCE [LARGE SCALE GENOMIC DNA]</scope>
</reference>
<name>W7AI55_PLAVN</name>
<feature type="compositionally biased region" description="Basic and acidic residues" evidence="1">
    <location>
        <begin position="81"/>
        <end position="110"/>
    </location>
</feature>
<dbReference type="AlphaFoldDB" id="W7AI55"/>
<keyword evidence="2" id="KW-0812">Transmembrane</keyword>
<feature type="chain" id="PRO_5044740021" description="Fam-b protein" evidence="3">
    <location>
        <begin position="24"/>
        <end position="302"/>
    </location>
</feature>
<dbReference type="Proteomes" id="UP000030659">
    <property type="component" value="Unassembled WGS sequence"/>
</dbReference>
<evidence type="ECO:0000256" key="3">
    <source>
        <dbReference type="SAM" id="SignalP"/>
    </source>
</evidence>
<gene>
    <name evidence="4" type="ORF">PVPCR_0602770</name>
    <name evidence="5" type="ORF">YYG_03573</name>
</gene>
<proteinExistence type="predicted"/>
<keyword evidence="2" id="KW-0472">Membrane</keyword>
<keyword evidence="3" id="KW-0732">Signal</keyword>
<protein>
    <recommendedName>
        <fullName evidence="8">Fam-b protein</fullName>
    </recommendedName>
</protein>
<evidence type="ECO:0000313" key="6">
    <source>
        <dbReference type="Proteomes" id="UP000030659"/>
    </source>
</evidence>
<dbReference type="OrthoDB" id="372925at2759"/>
<organism evidence="5 6">
    <name type="scientific">Plasmodium vinckei petteri</name>
    <dbReference type="NCBI Taxonomy" id="138298"/>
    <lineage>
        <taxon>Eukaryota</taxon>
        <taxon>Sar</taxon>
        <taxon>Alveolata</taxon>
        <taxon>Apicomplexa</taxon>
        <taxon>Aconoidasida</taxon>
        <taxon>Haemosporida</taxon>
        <taxon>Plasmodiidae</taxon>
        <taxon>Plasmodium</taxon>
        <taxon>Plasmodium (Vinckeia)</taxon>
    </lineage>
</organism>
<dbReference type="EMBL" id="LR865411">
    <property type="protein sequence ID" value="CAD2100583.1"/>
    <property type="molecule type" value="Genomic_DNA"/>
</dbReference>
<dbReference type="Proteomes" id="UP000515268">
    <property type="component" value="Chromosome PVPCR_06"/>
</dbReference>
<evidence type="ECO:0000256" key="1">
    <source>
        <dbReference type="SAM" id="MobiDB-lite"/>
    </source>
</evidence>